<dbReference type="HOGENOM" id="CLU_047691_12_3_4"/>
<dbReference type="GO" id="GO:0003677">
    <property type="term" value="F:DNA binding"/>
    <property type="evidence" value="ECO:0007669"/>
    <property type="project" value="InterPro"/>
</dbReference>
<dbReference type="AlphaFoldDB" id="E6V9K3"/>
<keyword evidence="2" id="KW-0805">Transcription regulation</keyword>
<evidence type="ECO:0000256" key="1">
    <source>
        <dbReference type="ARBA" id="ARBA00010641"/>
    </source>
</evidence>
<dbReference type="Pfam" id="PF04542">
    <property type="entry name" value="Sigma70_r2"/>
    <property type="match status" value="1"/>
</dbReference>
<dbReference type="Gene3D" id="1.10.1740.10">
    <property type="match status" value="1"/>
</dbReference>
<protein>
    <submittedName>
        <fullName evidence="7">RNA polymerase, sigma-24 subunit, ECF subfamily</fullName>
    </submittedName>
</protein>
<dbReference type="Pfam" id="PF08281">
    <property type="entry name" value="Sigma70_r4_2"/>
    <property type="match status" value="1"/>
</dbReference>
<dbReference type="RefSeq" id="WP_013539296.1">
    <property type="nucleotide sequence ID" value="NC_014931.1"/>
</dbReference>
<evidence type="ECO:0000259" key="6">
    <source>
        <dbReference type="Pfam" id="PF08281"/>
    </source>
</evidence>
<feature type="domain" description="RNA polymerase sigma factor 70 region 4 type 2" evidence="6">
    <location>
        <begin position="104"/>
        <end position="155"/>
    </location>
</feature>
<dbReference type="OrthoDB" id="192021at2"/>
<dbReference type="InterPro" id="IPR036388">
    <property type="entry name" value="WH-like_DNA-bd_sf"/>
</dbReference>
<dbReference type="STRING" id="595537.Varpa_0833"/>
<evidence type="ECO:0000256" key="4">
    <source>
        <dbReference type="ARBA" id="ARBA00023163"/>
    </source>
</evidence>
<dbReference type="Proteomes" id="UP000008917">
    <property type="component" value="Chromosome"/>
</dbReference>
<evidence type="ECO:0000256" key="3">
    <source>
        <dbReference type="ARBA" id="ARBA00023082"/>
    </source>
</evidence>
<dbReference type="InterPro" id="IPR039425">
    <property type="entry name" value="RNA_pol_sigma-70-like"/>
</dbReference>
<dbReference type="eggNOG" id="COG1595">
    <property type="taxonomic scope" value="Bacteria"/>
</dbReference>
<dbReference type="EMBL" id="CP002417">
    <property type="protein sequence ID" value="ADU35051.1"/>
    <property type="molecule type" value="Genomic_DNA"/>
</dbReference>
<dbReference type="NCBIfam" id="TIGR02937">
    <property type="entry name" value="sigma70-ECF"/>
    <property type="match status" value="1"/>
</dbReference>
<accession>E6V9K3</accession>
<dbReference type="InterPro" id="IPR013249">
    <property type="entry name" value="RNA_pol_sigma70_r4_t2"/>
</dbReference>
<dbReference type="SUPFAM" id="SSF88659">
    <property type="entry name" value="Sigma3 and sigma4 domains of RNA polymerase sigma factors"/>
    <property type="match status" value="1"/>
</dbReference>
<proteinExistence type="inferred from homology"/>
<comment type="similarity">
    <text evidence="1">Belongs to the sigma-70 factor family. ECF subfamily.</text>
</comment>
<evidence type="ECO:0000313" key="7">
    <source>
        <dbReference type="EMBL" id="ADU35051.1"/>
    </source>
</evidence>
<evidence type="ECO:0000313" key="8">
    <source>
        <dbReference type="Proteomes" id="UP000008917"/>
    </source>
</evidence>
<dbReference type="InterPro" id="IPR007627">
    <property type="entry name" value="RNA_pol_sigma70_r2"/>
</dbReference>
<keyword evidence="4" id="KW-0804">Transcription</keyword>
<gene>
    <name evidence="7" type="ordered locus">Varpa_0833</name>
</gene>
<dbReference type="InterPro" id="IPR013325">
    <property type="entry name" value="RNA_pol_sigma_r2"/>
</dbReference>
<dbReference type="InterPro" id="IPR013324">
    <property type="entry name" value="RNA_pol_sigma_r3/r4-like"/>
</dbReference>
<dbReference type="Gene3D" id="1.10.10.10">
    <property type="entry name" value="Winged helix-like DNA-binding domain superfamily/Winged helix DNA-binding domain"/>
    <property type="match status" value="1"/>
</dbReference>
<evidence type="ECO:0000259" key="5">
    <source>
        <dbReference type="Pfam" id="PF04542"/>
    </source>
</evidence>
<organism evidence="7 8">
    <name type="scientific">Variovorax paradoxus (strain EPS)</name>
    <dbReference type="NCBI Taxonomy" id="595537"/>
    <lineage>
        <taxon>Bacteria</taxon>
        <taxon>Pseudomonadati</taxon>
        <taxon>Pseudomonadota</taxon>
        <taxon>Betaproteobacteria</taxon>
        <taxon>Burkholderiales</taxon>
        <taxon>Comamonadaceae</taxon>
        <taxon>Variovorax</taxon>
    </lineage>
</organism>
<dbReference type="GO" id="GO:0006352">
    <property type="term" value="P:DNA-templated transcription initiation"/>
    <property type="evidence" value="ECO:0007669"/>
    <property type="project" value="InterPro"/>
</dbReference>
<dbReference type="PANTHER" id="PTHR43133:SF63">
    <property type="entry name" value="RNA POLYMERASE SIGMA FACTOR FECI-RELATED"/>
    <property type="match status" value="1"/>
</dbReference>
<keyword evidence="3" id="KW-0731">Sigma factor</keyword>
<dbReference type="GO" id="GO:0016987">
    <property type="term" value="F:sigma factor activity"/>
    <property type="evidence" value="ECO:0007669"/>
    <property type="project" value="UniProtKB-KW"/>
</dbReference>
<evidence type="ECO:0000256" key="2">
    <source>
        <dbReference type="ARBA" id="ARBA00023015"/>
    </source>
</evidence>
<sequence>MLERYYRELLNFLSRTVNDRDAAADLAQESYARVLALRQSGETISNVRALLYRTARNLVVDQHRRSQHRDHEDIDALPEFDGAATAARHTQPEEVYAYEQHARAMVATIEALPPRCREAFVLNRFEGLSHQEIAERMGISRNMVAQHVIRGVLACKACEDALDAKSAETTKNK</sequence>
<reference evidence="7 8" key="2">
    <citation type="journal article" date="2013" name="Genome Announc.">
        <title>Genome of the Root-Associated Plant Growth-Promoting Bacterium Variovorax paradoxus Strain EPS.</title>
        <authorList>
            <person name="Han J.I."/>
            <person name="Spain J.C."/>
            <person name="Leadbetter J.R."/>
            <person name="Ovchinnikova G."/>
            <person name="Goodwin L.A."/>
            <person name="Han C.S."/>
            <person name="Woyke T."/>
            <person name="Davenport K.W."/>
            <person name="Orwin P.M."/>
        </authorList>
    </citation>
    <scope>NUCLEOTIDE SEQUENCE [LARGE SCALE GENOMIC DNA]</scope>
    <source>
        <strain evidence="7 8">EPS</strain>
    </source>
</reference>
<name>E6V9K3_VARPE</name>
<reference evidence="8" key="1">
    <citation type="submission" date="2010-12" db="EMBL/GenBank/DDBJ databases">
        <title>Complete sequence of Variovorax paradoxus EPS.</title>
        <authorList>
            <consortium name="US DOE Joint Genome Institute"/>
            <person name="Lucas S."/>
            <person name="Copeland A."/>
            <person name="Lapidus A."/>
            <person name="Cheng J.-F."/>
            <person name="Goodwin L."/>
            <person name="Pitluck S."/>
            <person name="Teshima H."/>
            <person name="Detter J.C."/>
            <person name="Han C."/>
            <person name="Tapia R."/>
            <person name="Land M."/>
            <person name="Hauser L."/>
            <person name="Kyrpides N."/>
            <person name="Ivanova N."/>
            <person name="Ovchinnikova G."/>
            <person name="Orwin P."/>
            <person name="Han J.-I.G."/>
            <person name="Woyke T."/>
        </authorList>
    </citation>
    <scope>NUCLEOTIDE SEQUENCE [LARGE SCALE GENOMIC DNA]</scope>
    <source>
        <strain evidence="8">EPS</strain>
    </source>
</reference>
<dbReference type="InterPro" id="IPR014284">
    <property type="entry name" value="RNA_pol_sigma-70_dom"/>
</dbReference>
<dbReference type="KEGG" id="vpe:Varpa_0833"/>
<feature type="domain" description="RNA polymerase sigma-70 region 2" evidence="5">
    <location>
        <begin position="2"/>
        <end position="67"/>
    </location>
</feature>
<dbReference type="SUPFAM" id="SSF88946">
    <property type="entry name" value="Sigma2 domain of RNA polymerase sigma factors"/>
    <property type="match status" value="1"/>
</dbReference>
<dbReference type="PANTHER" id="PTHR43133">
    <property type="entry name" value="RNA POLYMERASE ECF-TYPE SIGMA FACTO"/>
    <property type="match status" value="1"/>
</dbReference>